<protein>
    <recommendedName>
        <fullName evidence="1">Methyltransferase FkbM domain-containing protein</fullName>
    </recommendedName>
</protein>
<dbReference type="InterPro" id="IPR029063">
    <property type="entry name" value="SAM-dependent_MTases_sf"/>
</dbReference>
<keyword evidence="3" id="KW-1185">Reference proteome</keyword>
<sequence length="374" mass="41624">MRRRFRQSLANLVVIGGIALCTTLSQRSYRCATLLSSDQAGESHMKSSEVGNAKVISRSSATHRPSACEAFVGPSSDDSQVVQARTLHTQFAMHVYRKGKVKDIVSNTIEQAGAWETQDTEKLMDILGCGDSFKCSPETAKKGVLVDVGANIGWFTLAALHLGHTVVAFEPFERNAELMCASVQAVQNYETRFQLNRLGLDHKGRECELFQQKELNIGDTHSVCDDETRKVFVEKNYEPLGWMNTTTLDNAMRTGMFGTIDTIDVMKIDVEGFEPSVFLGGNEFFQSKLTPKFIFVELVSERMGEVRGQHDRGKHRLRSVLLSLTNYGYEIDDYSKEGNSGLSLLTSSLEHLESSIDGRTVLFRRATPVSTSRV</sequence>
<dbReference type="eggNOG" id="ENOG502S881">
    <property type="taxonomic scope" value="Eukaryota"/>
</dbReference>
<accession>C1EJL8</accession>
<gene>
    <name evidence="2" type="ORF">MICPUN_64984</name>
</gene>
<evidence type="ECO:0000259" key="1">
    <source>
        <dbReference type="Pfam" id="PF05050"/>
    </source>
</evidence>
<dbReference type="RefSeq" id="XP_002506950.1">
    <property type="nucleotide sequence ID" value="XM_002506904.1"/>
</dbReference>
<dbReference type="SUPFAM" id="SSF53335">
    <property type="entry name" value="S-adenosyl-L-methionine-dependent methyltransferases"/>
    <property type="match status" value="1"/>
</dbReference>
<dbReference type="EMBL" id="CP001335">
    <property type="protein sequence ID" value="ACO68208.1"/>
    <property type="molecule type" value="Genomic_DNA"/>
</dbReference>
<dbReference type="Pfam" id="PF05050">
    <property type="entry name" value="Methyltransf_21"/>
    <property type="match status" value="1"/>
</dbReference>
<dbReference type="PANTHER" id="PTHR34203:SF13">
    <property type="entry name" value="EXPRESSED PROTEIN"/>
    <property type="match status" value="1"/>
</dbReference>
<evidence type="ECO:0000313" key="2">
    <source>
        <dbReference type="EMBL" id="ACO68208.1"/>
    </source>
</evidence>
<name>C1EJL8_MICCC</name>
<reference evidence="2 3" key="1">
    <citation type="journal article" date="2009" name="Science">
        <title>Green evolution and dynamic adaptations revealed by genomes of the marine picoeukaryotes Micromonas.</title>
        <authorList>
            <person name="Worden A.Z."/>
            <person name="Lee J.H."/>
            <person name="Mock T."/>
            <person name="Rouze P."/>
            <person name="Simmons M.P."/>
            <person name="Aerts A.L."/>
            <person name="Allen A.E."/>
            <person name="Cuvelier M.L."/>
            <person name="Derelle E."/>
            <person name="Everett M.V."/>
            <person name="Foulon E."/>
            <person name="Grimwood J."/>
            <person name="Gundlach H."/>
            <person name="Henrissat B."/>
            <person name="Napoli C."/>
            <person name="McDonald S.M."/>
            <person name="Parker M.S."/>
            <person name="Rombauts S."/>
            <person name="Salamov A."/>
            <person name="Von Dassow P."/>
            <person name="Badger J.H."/>
            <person name="Coutinho P.M."/>
            <person name="Demir E."/>
            <person name="Dubchak I."/>
            <person name="Gentemann C."/>
            <person name="Eikrem W."/>
            <person name="Gready J.E."/>
            <person name="John U."/>
            <person name="Lanier W."/>
            <person name="Lindquist E.A."/>
            <person name="Lucas S."/>
            <person name="Mayer K.F."/>
            <person name="Moreau H."/>
            <person name="Not F."/>
            <person name="Otillar R."/>
            <person name="Panaud O."/>
            <person name="Pangilinan J."/>
            <person name="Paulsen I."/>
            <person name="Piegu B."/>
            <person name="Poliakov A."/>
            <person name="Robbens S."/>
            <person name="Schmutz J."/>
            <person name="Toulza E."/>
            <person name="Wyss T."/>
            <person name="Zelensky A."/>
            <person name="Zhou K."/>
            <person name="Armbrust E.V."/>
            <person name="Bhattacharya D."/>
            <person name="Goodenough U.W."/>
            <person name="Van de Peer Y."/>
            <person name="Grigoriev I.V."/>
        </authorList>
    </citation>
    <scope>NUCLEOTIDE SEQUENCE [LARGE SCALE GENOMIC DNA]</scope>
    <source>
        <strain evidence="3">RCC299 / NOUM17</strain>
    </source>
</reference>
<dbReference type="Proteomes" id="UP000002009">
    <property type="component" value="Chromosome 17"/>
</dbReference>
<dbReference type="OMA" id="WERPETE"/>
<dbReference type="AlphaFoldDB" id="C1EJL8"/>
<dbReference type="GeneID" id="8249928"/>
<feature type="domain" description="Methyltransferase FkbM" evidence="1">
    <location>
        <begin position="147"/>
        <end position="330"/>
    </location>
</feature>
<evidence type="ECO:0000313" key="3">
    <source>
        <dbReference type="Proteomes" id="UP000002009"/>
    </source>
</evidence>
<dbReference type="InterPro" id="IPR052514">
    <property type="entry name" value="SAM-dependent_MTase"/>
</dbReference>
<dbReference type="OrthoDB" id="542772at2759"/>
<dbReference type="Gene3D" id="3.40.50.150">
    <property type="entry name" value="Vaccinia Virus protein VP39"/>
    <property type="match status" value="1"/>
</dbReference>
<dbReference type="InParanoid" id="C1EJL8"/>
<organism evidence="2 3">
    <name type="scientific">Micromonas commoda (strain RCC299 / NOUM17 / CCMP2709)</name>
    <name type="common">Picoplanktonic green alga</name>
    <dbReference type="NCBI Taxonomy" id="296587"/>
    <lineage>
        <taxon>Eukaryota</taxon>
        <taxon>Viridiplantae</taxon>
        <taxon>Chlorophyta</taxon>
        <taxon>Mamiellophyceae</taxon>
        <taxon>Mamiellales</taxon>
        <taxon>Mamiellaceae</taxon>
        <taxon>Micromonas</taxon>
    </lineage>
</organism>
<dbReference type="PANTHER" id="PTHR34203">
    <property type="entry name" value="METHYLTRANSFERASE, FKBM FAMILY PROTEIN"/>
    <property type="match status" value="1"/>
</dbReference>
<dbReference type="NCBIfam" id="TIGR01444">
    <property type="entry name" value="fkbM_fam"/>
    <property type="match status" value="1"/>
</dbReference>
<dbReference type="InterPro" id="IPR006342">
    <property type="entry name" value="FkbM_mtfrase"/>
</dbReference>
<dbReference type="KEGG" id="mis:MICPUN_64984"/>
<proteinExistence type="predicted"/>